<dbReference type="PANTHER" id="PTHR11002:SF76">
    <property type="entry name" value="CARBONIC ANHYDRASE"/>
    <property type="match status" value="1"/>
</dbReference>
<dbReference type="Pfam" id="PF00484">
    <property type="entry name" value="Pro_CA"/>
    <property type="match status" value="1"/>
</dbReference>
<name>A0A1N7MJU0_9PROT</name>
<dbReference type="InterPro" id="IPR001765">
    <property type="entry name" value="Carbonic_anhydrase"/>
</dbReference>
<dbReference type="EC" id="4.2.1.1" evidence="2"/>
<keyword evidence="4 7" id="KW-0862">Zinc</keyword>
<keyword evidence="5" id="KW-0456">Lyase</keyword>
<evidence type="ECO:0000256" key="7">
    <source>
        <dbReference type="PIRSR" id="PIRSR601765-1"/>
    </source>
</evidence>
<dbReference type="Gene3D" id="3.40.1050.10">
    <property type="entry name" value="Carbonic anhydrase"/>
    <property type="match status" value="1"/>
</dbReference>
<dbReference type="EMBL" id="FTOA01000004">
    <property type="protein sequence ID" value="SIS86300.1"/>
    <property type="molecule type" value="Genomic_DNA"/>
</dbReference>
<comment type="cofactor">
    <cofactor evidence="7">
        <name>Zn(2+)</name>
        <dbReference type="ChEBI" id="CHEBI:29105"/>
    </cofactor>
    <text evidence="7">Binds 1 zinc ion per subunit.</text>
</comment>
<evidence type="ECO:0000256" key="4">
    <source>
        <dbReference type="ARBA" id="ARBA00022833"/>
    </source>
</evidence>
<dbReference type="AlphaFoldDB" id="A0A1N7MJU0"/>
<evidence type="ECO:0000313" key="8">
    <source>
        <dbReference type="EMBL" id="SIS86300.1"/>
    </source>
</evidence>
<dbReference type="SMART" id="SM00947">
    <property type="entry name" value="Pro_CA"/>
    <property type="match status" value="1"/>
</dbReference>
<dbReference type="InterPro" id="IPR015892">
    <property type="entry name" value="Carbonic_anhydrase_CS"/>
</dbReference>
<gene>
    <name evidence="8" type="ORF">SAMN05421779_104169</name>
</gene>
<evidence type="ECO:0000256" key="6">
    <source>
        <dbReference type="ARBA" id="ARBA00048348"/>
    </source>
</evidence>
<organism evidence="8 9">
    <name type="scientific">Insolitispirillum peregrinum</name>
    <dbReference type="NCBI Taxonomy" id="80876"/>
    <lineage>
        <taxon>Bacteria</taxon>
        <taxon>Pseudomonadati</taxon>
        <taxon>Pseudomonadota</taxon>
        <taxon>Alphaproteobacteria</taxon>
        <taxon>Rhodospirillales</taxon>
        <taxon>Novispirillaceae</taxon>
        <taxon>Insolitispirillum</taxon>
    </lineage>
</organism>
<dbReference type="PROSITE" id="PS00704">
    <property type="entry name" value="PROK_CO2_ANHYDRASE_1"/>
    <property type="match status" value="1"/>
</dbReference>
<dbReference type="Proteomes" id="UP000185678">
    <property type="component" value="Unassembled WGS sequence"/>
</dbReference>
<evidence type="ECO:0000313" key="9">
    <source>
        <dbReference type="Proteomes" id="UP000185678"/>
    </source>
</evidence>
<evidence type="ECO:0000256" key="1">
    <source>
        <dbReference type="ARBA" id="ARBA00006217"/>
    </source>
</evidence>
<dbReference type="STRING" id="80876.SAMN05421779_104169"/>
<keyword evidence="3 7" id="KW-0479">Metal-binding</keyword>
<feature type="binding site" evidence="7">
    <location>
        <position position="107"/>
    </location>
    <ligand>
        <name>Zn(2+)</name>
        <dbReference type="ChEBI" id="CHEBI:29105"/>
    </ligand>
</feature>
<comment type="similarity">
    <text evidence="1">Belongs to the beta-class carbonic anhydrase family.</text>
</comment>
<dbReference type="InterPro" id="IPR036874">
    <property type="entry name" value="Carbonic_anhydrase_sf"/>
</dbReference>
<proteinExistence type="inferred from homology"/>
<dbReference type="GO" id="GO:0008270">
    <property type="term" value="F:zinc ion binding"/>
    <property type="evidence" value="ECO:0007669"/>
    <property type="project" value="InterPro"/>
</dbReference>
<dbReference type="GO" id="GO:0004089">
    <property type="term" value="F:carbonate dehydratase activity"/>
    <property type="evidence" value="ECO:0007669"/>
    <property type="project" value="UniProtKB-EC"/>
</dbReference>
<reference evidence="8 9" key="1">
    <citation type="submission" date="2017-01" db="EMBL/GenBank/DDBJ databases">
        <authorList>
            <person name="Mah S.A."/>
            <person name="Swanson W.J."/>
            <person name="Moy G.W."/>
            <person name="Vacquier V.D."/>
        </authorList>
    </citation>
    <scope>NUCLEOTIDE SEQUENCE [LARGE SCALE GENOMIC DNA]</scope>
    <source>
        <strain evidence="8 9">DSM 11589</strain>
    </source>
</reference>
<evidence type="ECO:0000256" key="5">
    <source>
        <dbReference type="ARBA" id="ARBA00023239"/>
    </source>
</evidence>
<evidence type="ECO:0000256" key="3">
    <source>
        <dbReference type="ARBA" id="ARBA00022723"/>
    </source>
</evidence>
<feature type="binding site" evidence="7">
    <location>
        <position position="43"/>
    </location>
    <ligand>
        <name>Zn(2+)</name>
        <dbReference type="ChEBI" id="CHEBI:29105"/>
    </ligand>
</feature>
<keyword evidence="9" id="KW-1185">Reference proteome</keyword>
<dbReference type="SUPFAM" id="SSF53056">
    <property type="entry name" value="beta-carbonic anhydrase, cab"/>
    <property type="match status" value="1"/>
</dbReference>
<accession>A0A1N7MJU0</accession>
<sequence length="202" mass="22501">MRTIDRMVAGFRSFRAIYYEQRPERVASLVEGGQKPEILLVACSDSRVDPAILMNAEPGELFVVRNVAALVPPYAPDGHYHGTSAALEYAVRDLKVQDIIVLAHSSCGGVSALVAATKHETMPDREFIQPWMSMMAGAVGDEEPAKASQDTLRQSIRNLRSFPFVQNAADLGYLNVHGWWFDMKEGALYRLNEDDGQFVRIE</sequence>
<comment type="catalytic activity">
    <reaction evidence="6">
        <text>hydrogencarbonate + H(+) = CO2 + H2O</text>
        <dbReference type="Rhea" id="RHEA:10748"/>
        <dbReference type="ChEBI" id="CHEBI:15377"/>
        <dbReference type="ChEBI" id="CHEBI:15378"/>
        <dbReference type="ChEBI" id="CHEBI:16526"/>
        <dbReference type="ChEBI" id="CHEBI:17544"/>
        <dbReference type="EC" id="4.2.1.1"/>
    </reaction>
</comment>
<protein>
    <recommendedName>
        <fullName evidence="2">carbonic anhydrase</fullName>
        <ecNumber evidence="2">4.2.1.1</ecNumber>
    </recommendedName>
</protein>
<dbReference type="PANTHER" id="PTHR11002">
    <property type="entry name" value="CARBONIC ANHYDRASE"/>
    <property type="match status" value="1"/>
</dbReference>
<dbReference type="RefSeq" id="WP_076400621.1">
    <property type="nucleotide sequence ID" value="NZ_FTOA01000004.1"/>
</dbReference>
<evidence type="ECO:0000256" key="2">
    <source>
        <dbReference type="ARBA" id="ARBA00012925"/>
    </source>
</evidence>
<dbReference type="GO" id="GO:0015976">
    <property type="term" value="P:carbon utilization"/>
    <property type="evidence" value="ECO:0007669"/>
    <property type="project" value="InterPro"/>
</dbReference>
<feature type="binding site" evidence="7">
    <location>
        <position position="104"/>
    </location>
    <ligand>
        <name>Zn(2+)</name>
        <dbReference type="ChEBI" id="CHEBI:29105"/>
    </ligand>
</feature>
<feature type="binding site" evidence="7">
    <location>
        <position position="45"/>
    </location>
    <ligand>
        <name>Zn(2+)</name>
        <dbReference type="ChEBI" id="CHEBI:29105"/>
    </ligand>
</feature>